<proteinExistence type="predicted"/>
<organism evidence="2 3">
    <name type="scientific">Pseudozyma flocculosa</name>
    <dbReference type="NCBI Taxonomy" id="84751"/>
    <lineage>
        <taxon>Eukaryota</taxon>
        <taxon>Fungi</taxon>
        <taxon>Dikarya</taxon>
        <taxon>Basidiomycota</taxon>
        <taxon>Ustilaginomycotina</taxon>
        <taxon>Ustilaginomycetes</taxon>
        <taxon>Ustilaginales</taxon>
        <taxon>Ustilaginaceae</taxon>
        <taxon>Pseudozyma</taxon>
    </lineage>
</organism>
<protein>
    <submittedName>
        <fullName evidence="2">Uncharacterized protein</fullName>
    </submittedName>
</protein>
<reference evidence="2 3" key="1">
    <citation type="submission" date="2018-03" db="EMBL/GenBank/DDBJ databases">
        <authorList>
            <person name="Guldener U."/>
        </authorList>
    </citation>
    <scope>NUCLEOTIDE SEQUENCE [LARGE SCALE GENOMIC DNA]</scope>
    <source>
        <strain evidence="2 3">DAOM196992</strain>
    </source>
</reference>
<accession>A0A5C3ETQ5</accession>
<name>A0A5C3ETQ5_9BASI</name>
<sequence>MAADGPTDSPPPSLAPPLYQLLAAMPRPHGRASSPSRRSSGPSIEPGQPVVVVTAMLTRPSGLEANRLADGDGRRGSGQAAGRSKRKLVRTVAVRSGWAGKQAGLRFTIAMQQQQQLATPDRLTDRARVRRCRMYRSIAPPRHMGPGDSGRPTLLRATTTARPTDEERDTTVLSEQIELAVRTRVGCDRVVGCRSFACPACPLAEPGPGTVRSGAVD</sequence>
<evidence type="ECO:0000256" key="1">
    <source>
        <dbReference type="SAM" id="MobiDB-lite"/>
    </source>
</evidence>
<gene>
    <name evidence="2" type="ORF">PSFLO_01214</name>
</gene>
<dbReference type="EMBL" id="OOIP01000002">
    <property type="protein sequence ID" value="SPO35743.1"/>
    <property type="molecule type" value="Genomic_DNA"/>
</dbReference>
<feature type="region of interest" description="Disordered" evidence="1">
    <location>
        <begin position="63"/>
        <end position="86"/>
    </location>
</feature>
<dbReference type="AlphaFoldDB" id="A0A5C3ETQ5"/>
<dbReference type="Proteomes" id="UP000323386">
    <property type="component" value="Unassembled WGS sequence"/>
</dbReference>
<evidence type="ECO:0000313" key="3">
    <source>
        <dbReference type="Proteomes" id="UP000323386"/>
    </source>
</evidence>
<feature type="region of interest" description="Disordered" evidence="1">
    <location>
        <begin position="1"/>
        <end position="49"/>
    </location>
</feature>
<feature type="compositionally biased region" description="Low complexity" evidence="1">
    <location>
        <begin position="16"/>
        <end position="43"/>
    </location>
</feature>
<keyword evidence="3" id="KW-1185">Reference proteome</keyword>
<evidence type="ECO:0000313" key="2">
    <source>
        <dbReference type="EMBL" id="SPO35743.1"/>
    </source>
</evidence>